<keyword evidence="2" id="KW-1185">Reference proteome</keyword>
<comment type="caution">
    <text evidence="1">The sequence shown here is derived from an EMBL/GenBank/DDBJ whole genome shotgun (WGS) entry which is preliminary data.</text>
</comment>
<sequence>MNTKMMIQCQGGSLRWSALSILVSYRDRNGNRRWLASYLPLKWNWREGNRWK</sequence>
<accession>A0A368GLL2</accession>
<dbReference type="Proteomes" id="UP000252519">
    <property type="component" value="Unassembled WGS sequence"/>
</dbReference>
<reference evidence="1 2" key="1">
    <citation type="submission" date="2014-10" db="EMBL/GenBank/DDBJ databases">
        <title>Draft genome of the hookworm Ancylostoma caninum.</title>
        <authorList>
            <person name="Mitreva M."/>
        </authorList>
    </citation>
    <scope>NUCLEOTIDE SEQUENCE [LARGE SCALE GENOMIC DNA]</scope>
    <source>
        <strain evidence="1 2">Baltimore</strain>
    </source>
</reference>
<organism evidence="1 2">
    <name type="scientific">Ancylostoma caninum</name>
    <name type="common">Dog hookworm</name>
    <dbReference type="NCBI Taxonomy" id="29170"/>
    <lineage>
        <taxon>Eukaryota</taxon>
        <taxon>Metazoa</taxon>
        <taxon>Ecdysozoa</taxon>
        <taxon>Nematoda</taxon>
        <taxon>Chromadorea</taxon>
        <taxon>Rhabditida</taxon>
        <taxon>Rhabditina</taxon>
        <taxon>Rhabditomorpha</taxon>
        <taxon>Strongyloidea</taxon>
        <taxon>Ancylostomatidae</taxon>
        <taxon>Ancylostomatinae</taxon>
        <taxon>Ancylostoma</taxon>
    </lineage>
</organism>
<proteinExistence type="predicted"/>
<gene>
    <name evidence="1" type="ORF">ANCCAN_10137</name>
</gene>
<protein>
    <submittedName>
        <fullName evidence="1">Uncharacterized protein</fullName>
    </submittedName>
</protein>
<dbReference type="AlphaFoldDB" id="A0A368GLL2"/>
<evidence type="ECO:0000313" key="2">
    <source>
        <dbReference type="Proteomes" id="UP000252519"/>
    </source>
</evidence>
<evidence type="ECO:0000313" key="1">
    <source>
        <dbReference type="EMBL" id="RCN43865.1"/>
    </source>
</evidence>
<dbReference type="EMBL" id="JOJR01000144">
    <property type="protein sequence ID" value="RCN43865.1"/>
    <property type="molecule type" value="Genomic_DNA"/>
</dbReference>
<name>A0A368GLL2_ANCCA</name>